<keyword evidence="9 11" id="KW-0057">Aromatic amino acid biosynthesis</keyword>
<keyword evidence="5 11" id="KW-0808">Transferase</keyword>
<comment type="pathway">
    <text evidence="1 11">Metabolic intermediate biosynthesis; chorismate biosynthesis; chorismate from D-erythrose 4-phosphate and phosphoenolpyruvate: step 5/7.</text>
</comment>
<dbReference type="HAMAP" id="MF_00109">
    <property type="entry name" value="Shikimate_kinase"/>
    <property type="match status" value="1"/>
</dbReference>
<evidence type="ECO:0000313" key="13">
    <source>
        <dbReference type="Proteomes" id="UP000280008"/>
    </source>
</evidence>
<keyword evidence="11" id="KW-0460">Magnesium</keyword>
<dbReference type="GO" id="GO:0008652">
    <property type="term" value="P:amino acid biosynthetic process"/>
    <property type="evidence" value="ECO:0007669"/>
    <property type="project" value="UniProtKB-KW"/>
</dbReference>
<evidence type="ECO:0000256" key="1">
    <source>
        <dbReference type="ARBA" id="ARBA00004842"/>
    </source>
</evidence>
<evidence type="ECO:0000256" key="6">
    <source>
        <dbReference type="ARBA" id="ARBA00022741"/>
    </source>
</evidence>
<feature type="binding site" evidence="11">
    <location>
        <position position="118"/>
    </location>
    <ligand>
        <name>ATP</name>
        <dbReference type="ChEBI" id="CHEBI:30616"/>
    </ligand>
</feature>
<dbReference type="GO" id="GO:0009423">
    <property type="term" value="P:chorismate biosynthetic process"/>
    <property type="evidence" value="ECO:0007669"/>
    <property type="project" value="UniProtKB-UniRule"/>
</dbReference>
<evidence type="ECO:0000256" key="7">
    <source>
        <dbReference type="ARBA" id="ARBA00022777"/>
    </source>
</evidence>
<comment type="similarity">
    <text evidence="2 11">Belongs to the shikimate kinase family.</text>
</comment>
<evidence type="ECO:0000256" key="3">
    <source>
        <dbReference type="ARBA" id="ARBA00012154"/>
    </source>
</evidence>
<feature type="binding site" evidence="11">
    <location>
        <position position="153"/>
    </location>
    <ligand>
        <name>ATP</name>
        <dbReference type="ChEBI" id="CHEBI:30616"/>
    </ligand>
</feature>
<keyword evidence="11" id="KW-0479">Metal-binding</keyword>
<comment type="subunit">
    <text evidence="11">Monomer.</text>
</comment>
<dbReference type="Gene3D" id="3.40.50.300">
    <property type="entry name" value="P-loop containing nucleotide triphosphate hydrolases"/>
    <property type="match status" value="1"/>
</dbReference>
<gene>
    <name evidence="11" type="primary">aroK</name>
    <name evidence="12" type="ORF">C8E83_1199</name>
</gene>
<keyword evidence="6 11" id="KW-0547">Nucleotide-binding</keyword>
<evidence type="ECO:0000256" key="4">
    <source>
        <dbReference type="ARBA" id="ARBA00022605"/>
    </source>
</evidence>
<dbReference type="CDD" id="cd00464">
    <property type="entry name" value="SK"/>
    <property type="match status" value="1"/>
</dbReference>
<comment type="caution">
    <text evidence="12">The sequence shown here is derived from an EMBL/GenBank/DDBJ whole genome shotgun (WGS) entry which is preliminary data.</text>
</comment>
<accession>A0A495IDL2</accession>
<keyword evidence="13" id="KW-1185">Reference proteome</keyword>
<dbReference type="GO" id="GO:0004765">
    <property type="term" value="F:shikimate kinase activity"/>
    <property type="evidence" value="ECO:0007669"/>
    <property type="project" value="UniProtKB-UniRule"/>
</dbReference>
<feature type="binding site" evidence="11">
    <location>
        <position position="37"/>
    </location>
    <ligand>
        <name>substrate</name>
    </ligand>
</feature>
<evidence type="ECO:0000256" key="5">
    <source>
        <dbReference type="ARBA" id="ARBA00022679"/>
    </source>
</evidence>
<evidence type="ECO:0000313" key="12">
    <source>
        <dbReference type="EMBL" id="RKR74093.1"/>
    </source>
</evidence>
<dbReference type="GO" id="GO:0009073">
    <property type="term" value="P:aromatic amino acid family biosynthetic process"/>
    <property type="evidence" value="ECO:0007669"/>
    <property type="project" value="UniProtKB-KW"/>
</dbReference>
<keyword evidence="8 11" id="KW-0067">ATP-binding</keyword>
<evidence type="ECO:0000256" key="9">
    <source>
        <dbReference type="ARBA" id="ARBA00023141"/>
    </source>
</evidence>
<comment type="subcellular location">
    <subcellularLocation>
        <location evidence="11">Cytoplasm</location>
    </subcellularLocation>
</comment>
<feature type="binding site" evidence="11">
    <location>
        <position position="19"/>
    </location>
    <ligand>
        <name>Mg(2+)</name>
        <dbReference type="ChEBI" id="CHEBI:18420"/>
    </ligand>
</feature>
<keyword evidence="11" id="KW-0963">Cytoplasm</keyword>
<dbReference type="PANTHER" id="PTHR21087:SF16">
    <property type="entry name" value="SHIKIMATE KINASE 1, CHLOROPLASTIC"/>
    <property type="match status" value="1"/>
</dbReference>
<evidence type="ECO:0000256" key="8">
    <source>
        <dbReference type="ARBA" id="ARBA00022840"/>
    </source>
</evidence>
<dbReference type="PANTHER" id="PTHR21087">
    <property type="entry name" value="SHIKIMATE KINASE"/>
    <property type="match status" value="1"/>
</dbReference>
<dbReference type="InterPro" id="IPR027417">
    <property type="entry name" value="P-loop_NTPase"/>
</dbReference>
<dbReference type="AlphaFoldDB" id="A0A495IDL2"/>
<dbReference type="GO" id="GO:0000287">
    <property type="term" value="F:magnesium ion binding"/>
    <property type="evidence" value="ECO:0007669"/>
    <property type="project" value="UniProtKB-UniRule"/>
</dbReference>
<feature type="binding site" evidence="11">
    <location>
        <position position="82"/>
    </location>
    <ligand>
        <name>substrate</name>
    </ligand>
</feature>
<dbReference type="RefSeq" id="WP_121368876.1">
    <property type="nucleotide sequence ID" value="NZ_RBKS01000001.1"/>
</dbReference>
<dbReference type="InterPro" id="IPR000623">
    <property type="entry name" value="Shikimate_kinase/TSH1"/>
</dbReference>
<dbReference type="GO" id="GO:0005829">
    <property type="term" value="C:cytosol"/>
    <property type="evidence" value="ECO:0007669"/>
    <property type="project" value="TreeGrafter"/>
</dbReference>
<dbReference type="InterPro" id="IPR023000">
    <property type="entry name" value="Shikimate_kinase_CS"/>
</dbReference>
<keyword evidence="4 11" id="KW-0028">Amino-acid biosynthesis</keyword>
<protein>
    <recommendedName>
        <fullName evidence="3 11">Shikimate kinase</fullName>
        <shortName evidence="11">SK</shortName>
        <ecNumber evidence="3 11">2.7.1.71</ecNumber>
    </recommendedName>
</protein>
<name>A0A495IDL2_9MICO</name>
<comment type="cofactor">
    <cofactor evidence="11">
        <name>Mg(2+)</name>
        <dbReference type="ChEBI" id="CHEBI:18420"/>
    </cofactor>
    <text evidence="11">Binds 1 Mg(2+) ion per subunit.</text>
</comment>
<dbReference type="UniPathway" id="UPA00053">
    <property type="reaction ID" value="UER00088"/>
</dbReference>
<dbReference type="InterPro" id="IPR031322">
    <property type="entry name" value="Shikimate/glucono_kinase"/>
</dbReference>
<keyword evidence="7 11" id="KW-0418">Kinase</keyword>
<proteinExistence type="inferred from homology"/>
<dbReference type="EMBL" id="RBKS01000001">
    <property type="protein sequence ID" value="RKR74093.1"/>
    <property type="molecule type" value="Genomic_DNA"/>
</dbReference>
<dbReference type="PROSITE" id="PS01128">
    <property type="entry name" value="SHIKIMATE_KINASE"/>
    <property type="match status" value="1"/>
</dbReference>
<dbReference type="OrthoDB" id="9800332at2"/>
<dbReference type="Proteomes" id="UP000280008">
    <property type="component" value="Unassembled WGS sequence"/>
</dbReference>
<reference evidence="12 13" key="1">
    <citation type="submission" date="2018-10" db="EMBL/GenBank/DDBJ databases">
        <title>Sequencing the genomes of 1000 actinobacteria strains.</title>
        <authorList>
            <person name="Klenk H.-P."/>
        </authorList>
    </citation>
    <scope>NUCLEOTIDE SEQUENCE [LARGE SCALE GENOMIC DNA]</scope>
    <source>
        <strain evidence="12 13">DSM 17894</strain>
    </source>
</reference>
<dbReference type="Pfam" id="PF01202">
    <property type="entry name" value="SKI"/>
    <property type="match status" value="1"/>
</dbReference>
<feature type="binding site" evidence="11">
    <location>
        <position position="60"/>
    </location>
    <ligand>
        <name>substrate</name>
    </ligand>
</feature>
<dbReference type="PRINTS" id="PR01100">
    <property type="entry name" value="SHIKIMTKNASE"/>
</dbReference>
<sequence length="171" mass="18717">MPGPDRPIVVIGPMGAGKTSVGKKLAKRLGRTFVDTDRVIVRHHGPIAALFEEHGEERFREIERDAVADALLDPASVISLGGGAVLHPETRERLRGARVVLLAVTPEAVAARIQGTDRPLLQHDGLTAWQEIAERRAPVYASLADFTVDTSHRPLVHVVDDIVRWIETEHA</sequence>
<feature type="binding site" evidence="11">
    <location>
        <position position="136"/>
    </location>
    <ligand>
        <name>substrate</name>
    </ligand>
</feature>
<dbReference type="SUPFAM" id="SSF52540">
    <property type="entry name" value="P-loop containing nucleoside triphosphate hydrolases"/>
    <property type="match status" value="1"/>
</dbReference>
<dbReference type="GO" id="GO:0005524">
    <property type="term" value="F:ATP binding"/>
    <property type="evidence" value="ECO:0007669"/>
    <property type="project" value="UniProtKB-UniRule"/>
</dbReference>
<evidence type="ECO:0000256" key="2">
    <source>
        <dbReference type="ARBA" id="ARBA00006997"/>
    </source>
</evidence>
<comment type="catalytic activity">
    <reaction evidence="10 11">
        <text>shikimate + ATP = 3-phosphoshikimate + ADP + H(+)</text>
        <dbReference type="Rhea" id="RHEA:13121"/>
        <dbReference type="ChEBI" id="CHEBI:15378"/>
        <dbReference type="ChEBI" id="CHEBI:30616"/>
        <dbReference type="ChEBI" id="CHEBI:36208"/>
        <dbReference type="ChEBI" id="CHEBI:145989"/>
        <dbReference type="ChEBI" id="CHEBI:456216"/>
        <dbReference type="EC" id="2.7.1.71"/>
    </reaction>
</comment>
<organism evidence="12 13">
    <name type="scientific">Frondihabitans australicus</name>
    <dbReference type="NCBI Taxonomy" id="386892"/>
    <lineage>
        <taxon>Bacteria</taxon>
        <taxon>Bacillati</taxon>
        <taxon>Actinomycetota</taxon>
        <taxon>Actinomycetes</taxon>
        <taxon>Micrococcales</taxon>
        <taxon>Microbacteriaceae</taxon>
        <taxon>Frondihabitans</taxon>
    </lineage>
</organism>
<evidence type="ECO:0000256" key="11">
    <source>
        <dbReference type="HAMAP-Rule" id="MF_00109"/>
    </source>
</evidence>
<dbReference type="EC" id="2.7.1.71" evidence="3 11"/>
<comment type="function">
    <text evidence="11">Catalyzes the specific phosphorylation of the 3-hydroxyl group of shikimic acid using ATP as a cosubstrate.</text>
</comment>
<feature type="binding site" evidence="11">
    <location>
        <begin position="15"/>
        <end position="20"/>
    </location>
    <ligand>
        <name>ATP</name>
        <dbReference type="ChEBI" id="CHEBI:30616"/>
    </ligand>
</feature>
<evidence type="ECO:0000256" key="10">
    <source>
        <dbReference type="ARBA" id="ARBA00048567"/>
    </source>
</evidence>